<gene>
    <name evidence="1" type="ORF">TVAG_087470</name>
</gene>
<dbReference type="VEuPathDB" id="TrichDB:TVAGG3_0371350"/>
<accession>A2FDS3</accession>
<reference evidence="1" key="1">
    <citation type="submission" date="2006-10" db="EMBL/GenBank/DDBJ databases">
        <authorList>
            <person name="Amadeo P."/>
            <person name="Zhao Q."/>
            <person name="Wortman J."/>
            <person name="Fraser-Liggett C."/>
            <person name="Carlton J."/>
        </authorList>
    </citation>
    <scope>NUCLEOTIDE SEQUENCE</scope>
    <source>
        <strain evidence="1">G3</strain>
    </source>
</reference>
<dbReference type="RefSeq" id="XP_001309852.1">
    <property type="nucleotide sequence ID" value="XM_001309851.1"/>
</dbReference>
<keyword evidence="2" id="KW-1185">Reference proteome</keyword>
<dbReference type="InParanoid" id="A2FDS3"/>
<dbReference type="EMBL" id="DS113737">
    <property type="protein sequence ID" value="EAX96922.1"/>
    <property type="molecule type" value="Genomic_DNA"/>
</dbReference>
<organism evidence="1 2">
    <name type="scientific">Trichomonas vaginalis (strain ATCC PRA-98 / G3)</name>
    <dbReference type="NCBI Taxonomy" id="412133"/>
    <lineage>
        <taxon>Eukaryota</taxon>
        <taxon>Metamonada</taxon>
        <taxon>Parabasalia</taxon>
        <taxon>Trichomonadida</taxon>
        <taxon>Trichomonadidae</taxon>
        <taxon>Trichomonas</taxon>
    </lineage>
</organism>
<reference evidence="1" key="2">
    <citation type="journal article" date="2007" name="Science">
        <title>Draft genome sequence of the sexually transmitted pathogen Trichomonas vaginalis.</title>
        <authorList>
            <person name="Carlton J.M."/>
            <person name="Hirt R.P."/>
            <person name="Silva J.C."/>
            <person name="Delcher A.L."/>
            <person name="Schatz M."/>
            <person name="Zhao Q."/>
            <person name="Wortman J.R."/>
            <person name="Bidwell S.L."/>
            <person name="Alsmark U.C.M."/>
            <person name="Besteiro S."/>
            <person name="Sicheritz-Ponten T."/>
            <person name="Noel C.J."/>
            <person name="Dacks J.B."/>
            <person name="Foster P.G."/>
            <person name="Simillion C."/>
            <person name="Van de Peer Y."/>
            <person name="Miranda-Saavedra D."/>
            <person name="Barton G.J."/>
            <person name="Westrop G.D."/>
            <person name="Mueller S."/>
            <person name="Dessi D."/>
            <person name="Fiori P.L."/>
            <person name="Ren Q."/>
            <person name="Paulsen I."/>
            <person name="Zhang H."/>
            <person name="Bastida-Corcuera F.D."/>
            <person name="Simoes-Barbosa A."/>
            <person name="Brown M.T."/>
            <person name="Hayes R.D."/>
            <person name="Mukherjee M."/>
            <person name="Okumura C.Y."/>
            <person name="Schneider R."/>
            <person name="Smith A.J."/>
            <person name="Vanacova S."/>
            <person name="Villalvazo M."/>
            <person name="Haas B.J."/>
            <person name="Pertea M."/>
            <person name="Feldblyum T.V."/>
            <person name="Utterback T.R."/>
            <person name="Shu C.L."/>
            <person name="Osoegawa K."/>
            <person name="de Jong P.J."/>
            <person name="Hrdy I."/>
            <person name="Horvathova L."/>
            <person name="Zubacova Z."/>
            <person name="Dolezal P."/>
            <person name="Malik S.B."/>
            <person name="Logsdon J.M. Jr."/>
            <person name="Henze K."/>
            <person name="Gupta A."/>
            <person name="Wang C.C."/>
            <person name="Dunne R.L."/>
            <person name="Upcroft J.A."/>
            <person name="Upcroft P."/>
            <person name="White O."/>
            <person name="Salzberg S.L."/>
            <person name="Tang P."/>
            <person name="Chiu C.-H."/>
            <person name="Lee Y.-S."/>
            <person name="Embley T.M."/>
            <person name="Coombs G.H."/>
            <person name="Mottram J.C."/>
            <person name="Tachezy J."/>
            <person name="Fraser-Liggett C.M."/>
            <person name="Johnson P.J."/>
        </authorList>
    </citation>
    <scope>NUCLEOTIDE SEQUENCE [LARGE SCALE GENOMIC DNA]</scope>
    <source>
        <strain evidence="1">G3</strain>
    </source>
</reference>
<dbReference type="OrthoDB" id="10679554at2759"/>
<evidence type="ECO:0000313" key="2">
    <source>
        <dbReference type="Proteomes" id="UP000001542"/>
    </source>
</evidence>
<dbReference type="AlphaFoldDB" id="A2FDS3"/>
<dbReference type="KEGG" id="tva:4754699"/>
<evidence type="ECO:0000313" key="1">
    <source>
        <dbReference type="EMBL" id="EAX96922.1"/>
    </source>
</evidence>
<dbReference type="VEuPathDB" id="TrichDB:TVAG_087470"/>
<protein>
    <submittedName>
        <fullName evidence="1">Uncharacterized protein</fullName>
    </submittedName>
</protein>
<dbReference type="Proteomes" id="UP000001542">
    <property type="component" value="Unassembled WGS sequence"/>
</dbReference>
<name>A2FDS3_TRIV3</name>
<sequence length="296" mass="34669">MHKKGARLSAAEIAKRKQQQHIAEIYAPERSRIYSGEEEFMNTLHPFEETGKNSGKKSSPIQKAIIYSIKNNGGKATEEQLLNFVKQKWDIITKYTERGFTMEPNIRVIRLNCAVKKRGRHLFLKVPKLKETWMLNSAPRKIPQKRINLKTKEISSGSDPGEPIQEAVEESEEEQNELIVDTVMRKDTFEYCIEKLFTDNVSEYDFNEICKLMEPYKEMNGLFKTLAYERRVRASLVVLKYHKVIDYIEKDGKYRTHQNIAVDHRIPQDPNNLDSLQIEKMTLDEFYNSIQSRFKT</sequence>
<proteinExistence type="predicted"/>